<protein>
    <submittedName>
        <fullName evidence="1">Uncharacterized protein</fullName>
    </submittedName>
</protein>
<evidence type="ECO:0000313" key="2">
    <source>
        <dbReference type="Proteomes" id="UP000254508"/>
    </source>
</evidence>
<proteinExistence type="predicted"/>
<keyword evidence="2" id="KW-1185">Reference proteome</keyword>
<organism evidence="1 2">
    <name type="scientific">Erythrobacter aureus</name>
    <dbReference type="NCBI Taxonomy" id="2182384"/>
    <lineage>
        <taxon>Bacteria</taxon>
        <taxon>Pseudomonadati</taxon>
        <taxon>Pseudomonadota</taxon>
        <taxon>Alphaproteobacteria</taxon>
        <taxon>Sphingomonadales</taxon>
        <taxon>Erythrobacteraceae</taxon>
        <taxon>Erythrobacter/Porphyrobacter group</taxon>
        <taxon>Erythrobacter</taxon>
    </lineage>
</organism>
<gene>
    <name evidence="1" type="ORF">DVR09_00850</name>
</gene>
<reference evidence="2" key="1">
    <citation type="submission" date="2018-07" db="EMBL/GenBank/DDBJ databases">
        <title>Genome sequence of Erythrobacter strain YH-07, an antagonistic bacterium isolated from Yellow Sea.</title>
        <authorList>
            <person name="Tang T."/>
            <person name="Liu Q."/>
            <person name="Sun X."/>
        </authorList>
    </citation>
    <scope>NUCLEOTIDE SEQUENCE [LARGE SCALE GENOMIC DNA]</scope>
    <source>
        <strain evidence="2">YH-07</strain>
    </source>
</reference>
<name>A0A345YAW5_9SPHN</name>
<sequence>MRGDRAQDGSGVSIFATLEKLQQTAGTGASSAAAFSRPGYDLTRMRHEFRGVVRPKTWTISGAYEKR</sequence>
<evidence type="ECO:0000313" key="1">
    <source>
        <dbReference type="EMBL" id="AXK41067.1"/>
    </source>
</evidence>
<dbReference type="KEGG" id="err:DVR09_00850"/>
<dbReference type="AlphaFoldDB" id="A0A345YAW5"/>
<accession>A0A345YAW5</accession>
<dbReference type="EMBL" id="CP031357">
    <property type="protein sequence ID" value="AXK41067.1"/>
    <property type="molecule type" value="Genomic_DNA"/>
</dbReference>
<dbReference type="Proteomes" id="UP000254508">
    <property type="component" value="Chromosome"/>
</dbReference>